<reference evidence="6 7" key="1">
    <citation type="submission" date="2024-03" db="EMBL/GenBank/DDBJ databases">
        <title>Genome-scale model development and genomic sequencing of the oleaginous clade Lipomyces.</title>
        <authorList>
            <consortium name="Lawrence Berkeley National Laboratory"/>
            <person name="Czajka J.J."/>
            <person name="Han Y."/>
            <person name="Kim J."/>
            <person name="Mondo S.J."/>
            <person name="Hofstad B.A."/>
            <person name="Robles A."/>
            <person name="Haridas S."/>
            <person name="Riley R."/>
            <person name="LaButti K."/>
            <person name="Pangilinan J."/>
            <person name="Andreopoulos W."/>
            <person name="Lipzen A."/>
            <person name="Yan J."/>
            <person name="Wang M."/>
            <person name="Ng V."/>
            <person name="Grigoriev I.V."/>
            <person name="Spatafora J.W."/>
            <person name="Magnuson J.K."/>
            <person name="Baker S.E."/>
            <person name="Pomraning K.R."/>
        </authorList>
    </citation>
    <scope>NUCLEOTIDE SEQUENCE [LARGE SCALE GENOMIC DNA]</scope>
    <source>
        <strain evidence="6 7">Phaff 52-87</strain>
    </source>
</reference>
<dbReference type="RefSeq" id="XP_064769964.1">
    <property type="nucleotide sequence ID" value="XM_064910377.1"/>
</dbReference>
<sequence>VPVYEFICRNVAVMRRRSDAWMNATQILKVANFDKPQRTRILEREVQKGVHEKIQGGYGKYQGTWVPLDRGREIALQYHVEDVLRPVFEFRPSSTSPPPAPKHITASSIRGRIARGGAAAVPRASAGDSASEDSDANSGDFHHHHHNHHPRQNSHHAQQQQQQQQRRRKRKIEEALGTAHSHARIGEAQIEYSNRLLDYFVSPESDSIPDFLVHSPADFDVNAAIDDEGHTAFHWACAIGHFRMIDVLLRAGANITIVNNLGQTALIRSIMFTNNYERRTFPRIVDLLQTTIFHIDRFGQTVLHHIAAITTSKTKQSAARYYMETVLGKVTETQSPETLMQFLNQQDSNGDTALHIAARNGSRKCIKVFLSYAANPQIPNKQGQTAQNMLFGSGGAHQNGSIKSSSSPHHHHHHQSTQNHALANGNGAAHSRAAIVPAMADHLEALATAYDAELRDKEADLAQATQLLDNMRRDIRAYESAVKELAAEYGDEEGDEGKEKLVKVAEGRAQERVVARARELERLVERTQKRELSALVKEEEERVLKNESEDSRESTTENKPEQLAKELVELQVERKKMVSEIIELWAGAGVGEKMNEYRRLISMSCNVRVEEIDELLDGIAQALGE</sequence>
<dbReference type="InterPro" id="IPR003163">
    <property type="entry name" value="Tscrpt_reg_HTH_APSES-type"/>
</dbReference>
<feature type="region of interest" description="Disordered" evidence="4">
    <location>
        <begin position="90"/>
        <end position="180"/>
    </location>
</feature>
<organism evidence="6 7">
    <name type="scientific">Myxozyma melibiosi</name>
    <dbReference type="NCBI Taxonomy" id="54550"/>
    <lineage>
        <taxon>Eukaryota</taxon>
        <taxon>Fungi</taxon>
        <taxon>Dikarya</taxon>
        <taxon>Ascomycota</taxon>
        <taxon>Saccharomycotina</taxon>
        <taxon>Lipomycetes</taxon>
        <taxon>Lipomycetales</taxon>
        <taxon>Lipomycetaceae</taxon>
        <taxon>Myxozyma</taxon>
    </lineage>
</organism>
<comment type="caution">
    <text evidence="6">The sequence shown here is derived from an EMBL/GenBank/DDBJ whole genome shotgun (WGS) entry which is preliminary data.</text>
</comment>
<dbReference type="Gene3D" id="3.10.260.10">
    <property type="entry name" value="Transcription regulator HTH, APSES-type DNA-binding domain"/>
    <property type="match status" value="1"/>
</dbReference>
<dbReference type="PROSITE" id="PS50088">
    <property type="entry name" value="ANK_REPEAT"/>
    <property type="match status" value="2"/>
</dbReference>
<dbReference type="InterPro" id="IPR002110">
    <property type="entry name" value="Ankyrin_rpt"/>
</dbReference>
<dbReference type="InterPro" id="IPR051642">
    <property type="entry name" value="SWI6-like"/>
</dbReference>
<dbReference type="SUPFAM" id="SSF54616">
    <property type="entry name" value="DNA-binding domain of Mlu1-box binding protein MBP1"/>
    <property type="match status" value="1"/>
</dbReference>
<keyword evidence="7" id="KW-1185">Reference proteome</keyword>
<dbReference type="PANTHER" id="PTHR43828">
    <property type="entry name" value="ASPARAGINASE"/>
    <property type="match status" value="1"/>
</dbReference>
<feature type="non-terminal residue" evidence="6">
    <location>
        <position position="1"/>
    </location>
</feature>
<accession>A0ABR1FAQ1</accession>
<dbReference type="SMART" id="SM00248">
    <property type="entry name" value="ANK"/>
    <property type="match status" value="2"/>
</dbReference>
<evidence type="ECO:0000256" key="4">
    <source>
        <dbReference type="SAM" id="MobiDB-lite"/>
    </source>
</evidence>
<keyword evidence="2 3" id="KW-0040">ANK repeat</keyword>
<feature type="region of interest" description="Disordered" evidence="4">
    <location>
        <begin position="385"/>
        <end position="428"/>
    </location>
</feature>
<evidence type="ECO:0000256" key="3">
    <source>
        <dbReference type="PROSITE-ProRule" id="PRU00023"/>
    </source>
</evidence>
<keyword evidence="1" id="KW-0677">Repeat</keyword>
<proteinExistence type="predicted"/>
<feature type="compositionally biased region" description="Basic residues" evidence="4">
    <location>
        <begin position="142"/>
        <end position="154"/>
    </location>
</feature>
<dbReference type="InterPro" id="IPR018004">
    <property type="entry name" value="KilA/APSES_HTH"/>
</dbReference>
<dbReference type="Proteomes" id="UP001498771">
    <property type="component" value="Unassembled WGS sequence"/>
</dbReference>
<gene>
    <name evidence="6" type="ORF">BZA70DRAFT_236411</name>
</gene>
<dbReference type="SUPFAM" id="SSF48403">
    <property type="entry name" value="Ankyrin repeat"/>
    <property type="match status" value="1"/>
</dbReference>
<name>A0ABR1FAQ1_9ASCO</name>
<dbReference type="PROSITE" id="PS50297">
    <property type="entry name" value="ANK_REP_REGION"/>
    <property type="match status" value="2"/>
</dbReference>
<dbReference type="EMBL" id="JBBJBU010000002">
    <property type="protein sequence ID" value="KAK7206931.1"/>
    <property type="molecule type" value="Genomic_DNA"/>
</dbReference>
<dbReference type="Gene3D" id="1.25.40.20">
    <property type="entry name" value="Ankyrin repeat-containing domain"/>
    <property type="match status" value="1"/>
</dbReference>
<feature type="repeat" description="ANK" evidence="3">
    <location>
        <begin position="228"/>
        <end position="260"/>
    </location>
</feature>
<feature type="domain" description="HTH APSES-type" evidence="5">
    <location>
        <begin position="1"/>
        <end position="99"/>
    </location>
</feature>
<feature type="compositionally biased region" description="Low complexity" evidence="4">
    <location>
        <begin position="155"/>
        <end position="164"/>
    </location>
</feature>
<evidence type="ECO:0000259" key="5">
    <source>
        <dbReference type="PROSITE" id="PS51299"/>
    </source>
</evidence>
<feature type="region of interest" description="Disordered" evidence="4">
    <location>
        <begin position="540"/>
        <end position="562"/>
    </location>
</feature>
<evidence type="ECO:0000313" key="6">
    <source>
        <dbReference type="EMBL" id="KAK7206931.1"/>
    </source>
</evidence>
<feature type="compositionally biased region" description="Low complexity" evidence="4">
    <location>
        <begin position="419"/>
        <end position="428"/>
    </location>
</feature>
<dbReference type="InterPro" id="IPR036770">
    <property type="entry name" value="Ankyrin_rpt-contain_sf"/>
</dbReference>
<dbReference type="InterPro" id="IPR036887">
    <property type="entry name" value="HTH_APSES_sf"/>
</dbReference>
<feature type="compositionally biased region" description="Low complexity" evidence="4">
    <location>
        <begin position="106"/>
        <end position="129"/>
    </location>
</feature>
<evidence type="ECO:0000256" key="2">
    <source>
        <dbReference type="ARBA" id="ARBA00023043"/>
    </source>
</evidence>
<protein>
    <submittedName>
        <fullName evidence="6">Ankyrin repeat-containing domain protein</fullName>
    </submittedName>
</protein>
<feature type="repeat" description="ANK" evidence="3">
    <location>
        <begin position="349"/>
        <end position="381"/>
    </location>
</feature>
<dbReference type="GeneID" id="90035889"/>
<dbReference type="SMART" id="SM01252">
    <property type="entry name" value="KilA-N"/>
    <property type="match status" value="1"/>
</dbReference>
<dbReference type="PROSITE" id="PS51299">
    <property type="entry name" value="HTH_APSES"/>
    <property type="match status" value="1"/>
</dbReference>
<dbReference type="Pfam" id="PF12796">
    <property type="entry name" value="Ank_2"/>
    <property type="match status" value="2"/>
</dbReference>
<dbReference type="Pfam" id="PF04383">
    <property type="entry name" value="KilA-N"/>
    <property type="match status" value="1"/>
</dbReference>
<dbReference type="PANTHER" id="PTHR43828:SF15">
    <property type="entry name" value="TRANSCRIPTION FACTOR MBP1"/>
    <property type="match status" value="1"/>
</dbReference>
<evidence type="ECO:0000313" key="7">
    <source>
        <dbReference type="Proteomes" id="UP001498771"/>
    </source>
</evidence>
<evidence type="ECO:0000256" key="1">
    <source>
        <dbReference type="ARBA" id="ARBA00022737"/>
    </source>
</evidence>